<name>A0ABV5RCJ5_9ACTN</name>
<evidence type="ECO:0000313" key="1">
    <source>
        <dbReference type="EMBL" id="MFB9575593.1"/>
    </source>
</evidence>
<evidence type="ECO:0000313" key="2">
    <source>
        <dbReference type="Proteomes" id="UP001589710"/>
    </source>
</evidence>
<proteinExistence type="predicted"/>
<dbReference type="RefSeq" id="WP_345515489.1">
    <property type="nucleotide sequence ID" value="NZ_BAAAXD010000031.1"/>
</dbReference>
<sequence length="74" mass="8061">MTDVAPATGADRGEWTVAALEECGFQWNTDIEAYVLAALDTADERLSVSTLVGSAIRTELGAIARMKLIWRHPK</sequence>
<accession>A0ABV5RCJ5</accession>
<dbReference type="Proteomes" id="UP001589710">
    <property type="component" value="Unassembled WGS sequence"/>
</dbReference>
<organism evidence="1 2">
    <name type="scientific">Streptomyces yanii</name>
    <dbReference type="NCBI Taxonomy" id="78510"/>
    <lineage>
        <taxon>Bacteria</taxon>
        <taxon>Bacillati</taxon>
        <taxon>Actinomycetota</taxon>
        <taxon>Actinomycetes</taxon>
        <taxon>Kitasatosporales</taxon>
        <taxon>Streptomycetaceae</taxon>
        <taxon>Streptomyces</taxon>
    </lineage>
</organism>
<protein>
    <submittedName>
        <fullName evidence="1">Uncharacterized protein</fullName>
    </submittedName>
</protein>
<gene>
    <name evidence="1" type="ORF">ACFFTL_25780</name>
</gene>
<reference evidence="1 2" key="1">
    <citation type="submission" date="2024-09" db="EMBL/GenBank/DDBJ databases">
        <authorList>
            <person name="Sun Q."/>
            <person name="Mori K."/>
        </authorList>
    </citation>
    <scope>NUCLEOTIDE SEQUENCE [LARGE SCALE GENOMIC DNA]</scope>
    <source>
        <strain evidence="1 2">JCM 3331</strain>
    </source>
</reference>
<keyword evidence="2" id="KW-1185">Reference proteome</keyword>
<dbReference type="EMBL" id="JBHMCG010000112">
    <property type="protein sequence ID" value="MFB9575593.1"/>
    <property type="molecule type" value="Genomic_DNA"/>
</dbReference>
<comment type="caution">
    <text evidence="1">The sequence shown here is derived from an EMBL/GenBank/DDBJ whole genome shotgun (WGS) entry which is preliminary data.</text>
</comment>